<keyword evidence="3" id="KW-1185">Reference proteome</keyword>
<dbReference type="EMBL" id="JARESE010000028">
    <property type="protein sequence ID" value="MDE8652160.1"/>
    <property type="molecule type" value="Genomic_DNA"/>
</dbReference>
<protein>
    <submittedName>
        <fullName evidence="2">Uncharacterized protein</fullName>
    </submittedName>
</protein>
<evidence type="ECO:0000256" key="1">
    <source>
        <dbReference type="SAM" id="MobiDB-lite"/>
    </source>
</evidence>
<accession>A0ABT5WQ24</accession>
<comment type="caution">
    <text evidence="2">The sequence shown here is derived from an EMBL/GenBank/DDBJ whole genome shotgun (WGS) entry which is preliminary data.</text>
</comment>
<feature type="region of interest" description="Disordered" evidence="1">
    <location>
        <begin position="48"/>
        <end position="70"/>
    </location>
</feature>
<evidence type="ECO:0000313" key="3">
    <source>
        <dbReference type="Proteomes" id="UP001216253"/>
    </source>
</evidence>
<proteinExistence type="predicted"/>
<organism evidence="2 3">
    <name type="scientific">Novosphingobium album</name>
    <name type="common">ex Liu et al. 2023</name>
    <dbReference type="NCBI Taxonomy" id="3031130"/>
    <lineage>
        <taxon>Bacteria</taxon>
        <taxon>Pseudomonadati</taxon>
        <taxon>Pseudomonadota</taxon>
        <taxon>Alphaproteobacteria</taxon>
        <taxon>Sphingomonadales</taxon>
        <taxon>Sphingomonadaceae</taxon>
        <taxon>Novosphingobium</taxon>
    </lineage>
</organism>
<gene>
    <name evidence="2" type="ORF">PYV00_10575</name>
</gene>
<sequence length="70" mass="7915">MRARSTDTLSSFTVDVAFFSGDERYATETYSITASTWFTAQQQALQMSVSSPFDDPRVPDLRREATERPS</sequence>
<dbReference type="Proteomes" id="UP001216253">
    <property type="component" value="Unassembled WGS sequence"/>
</dbReference>
<name>A0ABT5WQ24_9SPHN</name>
<feature type="compositionally biased region" description="Basic and acidic residues" evidence="1">
    <location>
        <begin position="54"/>
        <end position="70"/>
    </location>
</feature>
<evidence type="ECO:0000313" key="2">
    <source>
        <dbReference type="EMBL" id="MDE8652160.1"/>
    </source>
</evidence>
<dbReference type="RefSeq" id="WP_275228231.1">
    <property type="nucleotide sequence ID" value="NZ_JARESE010000028.1"/>
</dbReference>
<reference evidence="2 3" key="1">
    <citation type="submission" date="2023-03" db="EMBL/GenBank/DDBJ databases">
        <title>NovoSphingobium album sp. nov. isolated from polycyclic aromatic hydrocarbons- and heavy-metal polluted soil.</title>
        <authorList>
            <person name="Liu Z."/>
            <person name="Wang K."/>
        </authorList>
    </citation>
    <scope>NUCLEOTIDE SEQUENCE [LARGE SCALE GENOMIC DNA]</scope>
    <source>
        <strain evidence="2 3">H3SJ31-1</strain>
    </source>
</reference>